<evidence type="ECO:0000313" key="1">
    <source>
        <dbReference type="EMBL" id="MFC0341560.1"/>
    </source>
</evidence>
<gene>
    <name evidence="1" type="ORF">ACFFII_12395</name>
</gene>
<dbReference type="InterPro" id="IPR029044">
    <property type="entry name" value="Nucleotide-diphossugar_trans"/>
</dbReference>
<dbReference type="SUPFAM" id="SSF53448">
    <property type="entry name" value="Nucleotide-diphospho-sugar transferases"/>
    <property type="match status" value="1"/>
</dbReference>
<sequence length="296" mass="33712">MTFIYIAEPSQLDIMACVLLASIRKHFPASVKVLGYCPEHKMHQVHPAVLKAHEMLGAEIRPMKVEGMWDTPYVHGNKILAALQPRDTDFTAFLDTDIMFLQPNDPGNLIRSGHVSCSAAAWMGWTGQSIWDRIYKVFDMPIPEERIGLMRNRGRVIPYFSSGLVVFPEGESPGGRFGNVWYETALILDREPDIPKRRPYLDQLSLPIAIQRAGLKWNVLPEEQHFIMGGRQSGQPLPADKHIYTIHYRTNDILKAAGQYPTRQKLVQELYGVRFIRRLTDRKGTAVSESENTRSQ</sequence>
<keyword evidence="2" id="KW-1185">Reference proteome</keyword>
<proteinExistence type="predicted"/>
<evidence type="ECO:0008006" key="3">
    <source>
        <dbReference type="Google" id="ProtNLM"/>
    </source>
</evidence>
<reference evidence="1 2" key="1">
    <citation type="submission" date="2024-09" db="EMBL/GenBank/DDBJ databases">
        <authorList>
            <person name="Sun Q."/>
            <person name="Mori K."/>
        </authorList>
    </citation>
    <scope>NUCLEOTIDE SEQUENCE [LARGE SCALE GENOMIC DNA]</scope>
    <source>
        <strain evidence="1 2">KCTC 22789</strain>
    </source>
</reference>
<dbReference type="EMBL" id="JBHLWE010000038">
    <property type="protein sequence ID" value="MFC0341560.1"/>
    <property type="molecule type" value="Genomic_DNA"/>
</dbReference>
<name>A0ABV6I7W2_9RHOB</name>
<organism evidence="1 2">
    <name type="scientific">Paracoccus niistensis</name>
    <dbReference type="NCBI Taxonomy" id="632935"/>
    <lineage>
        <taxon>Bacteria</taxon>
        <taxon>Pseudomonadati</taxon>
        <taxon>Pseudomonadota</taxon>
        <taxon>Alphaproteobacteria</taxon>
        <taxon>Rhodobacterales</taxon>
        <taxon>Paracoccaceae</taxon>
        <taxon>Paracoccus</taxon>
    </lineage>
</organism>
<protein>
    <recommendedName>
        <fullName evidence="3">Nucleotide-diphospho-sugar transferase domain-containing protein</fullName>
    </recommendedName>
</protein>
<comment type="caution">
    <text evidence="1">The sequence shown here is derived from an EMBL/GenBank/DDBJ whole genome shotgun (WGS) entry which is preliminary data.</text>
</comment>
<evidence type="ECO:0000313" key="2">
    <source>
        <dbReference type="Proteomes" id="UP001589799"/>
    </source>
</evidence>
<dbReference type="RefSeq" id="WP_377699185.1">
    <property type="nucleotide sequence ID" value="NZ_JBHLWE010000038.1"/>
</dbReference>
<dbReference type="Proteomes" id="UP001589799">
    <property type="component" value="Unassembled WGS sequence"/>
</dbReference>
<accession>A0ABV6I7W2</accession>